<organism evidence="3 4">
    <name type="scientific">Grifola frondosa</name>
    <name type="common">Maitake</name>
    <name type="synonym">Polyporus frondosus</name>
    <dbReference type="NCBI Taxonomy" id="5627"/>
    <lineage>
        <taxon>Eukaryota</taxon>
        <taxon>Fungi</taxon>
        <taxon>Dikarya</taxon>
        <taxon>Basidiomycota</taxon>
        <taxon>Agaricomycotina</taxon>
        <taxon>Agaricomycetes</taxon>
        <taxon>Polyporales</taxon>
        <taxon>Grifolaceae</taxon>
        <taxon>Grifola</taxon>
    </lineage>
</organism>
<accession>A0A1C7MSD9</accession>
<dbReference type="PROSITE" id="PS51745">
    <property type="entry name" value="PB1"/>
    <property type="match status" value="1"/>
</dbReference>
<dbReference type="EMBL" id="LUGG01000001">
    <property type="protein sequence ID" value="OBZ79773.1"/>
    <property type="molecule type" value="Genomic_DNA"/>
</dbReference>
<dbReference type="Pfam" id="PF00564">
    <property type="entry name" value="PB1"/>
    <property type="match status" value="1"/>
</dbReference>
<feature type="region of interest" description="Disordered" evidence="1">
    <location>
        <begin position="137"/>
        <end position="169"/>
    </location>
</feature>
<proteinExistence type="predicted"/>
<evidence type="ECO:0000259" key="2">
    <source>
        <dbReference type="PROSITE" id="PS51745"/>
    </source>
</evidence>
<dbReference type="Proteomes" id="UP000092993">
    <property type="component" value="Unassembled WGS sequence"/>
</dbReference>
<comment type="caution">
    <text evidence="3">The sequence shown here is derived from an EMBL/GenBank/DDBJ whole genome shotgun (WGS) entry which is preliminary data.</text>
</comment>
<dbReference type="InterPro" id="IPR053793">
    <property type="entry name" value="PB1-like"/>
</dbReference>
<evidence type="ECO:0000256" key="1">
    <source>
        <dbReference type="SAM" id="MobiDB-lite"/>
    </source>
</evidence>
<gene>
    <name evidence="3" type="ORF">A0H81_01222</name>
</gene>
<feature type="domain" description="PB1" evidence="2">
    <location>
        <begin position="3"/>
        <end position="83"/>
    </location>
</feature>
<evidence type="ECO:0000313" key="3">
    <source>
        <dbReference type="EMBL" id="OBZ79773.1"/>
    </source>
</evidence>
<dbReference type="SMART" id="SM00666">
    <property type="entry name" value="PB1"/>
    <property type="match status" value="1"/>
</dbReference>
<evidence type="ECO:0000313" key="4">
    <source>
        <dbReference type="Proteomes" id="UP000092993"/>
    </source>
</evidence>
<dbReference type="SUPFAM" id="SSF54277">
    <property type="entry name" value="CAD &amp; PB1 domains"/>
    <property type="match status" value="1"/>
</dbReference>
<dbReference type="STRING" id="5627.A0A1C7MSD9"/>
<feature type="compositionally biased region" description="Basic residues" evidence="1">
    <location>
        <begin position="159"/>
        <end position="169"/>
    </location>
</feature>
<reference evidence="3 4" key="1">
    <citation type="submission" date="2016-03" db="EMBL/GenBank/DDBJ databases">
        <title>Whole genome sequencing of Grifola frondosa 9006-11.</title>
        <authorList>
            <person name="Min B."/>
            <person name="Park H."/>
            <person name="Kim J.-G."/>
            <person name="Cho H."/>
            <person name="Oh Y.-L."/>
            <person name="Kong W.-S."/>
            <person name="Choi I.-G."/>
        </authorList>
    </citation>
    <scope>NUCLEOTIDE SEQUENCE [LARGE SCALE GENOMIC DNA]</scope>
    <source>
        <strain evidence="3 4">9006-11</strain>
    </source>
</reference>
<dbReference type="Gene3D" id="3.10.20.90">
    <property type="entry name" value="Phosphatidylinositol 3-kinase Catalytic Subunit, Chain A, domain 1"/>
    <property type="match status" value="1"/>
</dbReference>
<protein>
    <recommendedName>
        <fullName evidence="2">PB1 domain-containing protein</fullName>
    </recommendedName>
</protein>
<dbReference type="InterPro" id="IPR000270">
    <property type="entry name" value="PB1_dom"/>
</dbReference>
<dbReference type="AlphaFoldDB" id="A0A1C7MSD9"/>
<dbReference type="OrthoDB" id="661148at2759"/>
<name>A0A1C7MSD9_GRIFR</name>
<sequence>MSSIQIKLVKPPDGLTRRVTFTNKPSWIALAAKIESLYGIKLANVAVSYVDTDGDEVTLSSEEELQEFYKSADAQKQIGSLALVKFTVRDLGALWHKPLPEPPRMSGYRNTFGRGVPMMFEMEMDDDWQRVPAYMGGPMREPETPHGFVESIVSERMSRSRRRTRMSPQ</sequence>
<keyword evidence="4" id="KW-1185">Reference proteome</keyword>